<dbReference type="Proteomes" id="UP000053825">
    <property type="component" value="Unassembled WGS sequence"/>
</dbReference>
<feature type="region of interest" description="Disordered" evidence="1">
    <location>
        <begin position="48"/>
        <end position="84"/>
    </location>
</feature>
<keyword evidence="2" id="KW-0472">Membrane</keyword>
<keyword evidence="4" id="KW-1185">Reference proteome</keyword>
<feature type="region of interest" description="Disordered" evidence="1">
    <location>
        <begin position="149"/>
        <end position="203"/>
    </location>
</feature>
<proteinExistence type="predicted"/>
<dbReference type="EMBL" id="KQ414619">
    <property type="protein sequence ID" value="KOC67699.1"/>
    <property type="molecule type" value="Genomic_DNA"/>
</dbReference>
<keyword evidence="2" id="KW-1133">Transmembrane helix</keyword>
<feature type="compositionally biased region" description="Gly residues" evidence="1">
    <location>
        <begin position="220"/>
        <end position="230"/>
    </location>
</feature>
<feature type="compositionally biased region" description="Polar residues" evidence="1">
    <location>
        <begin position="48"/>
        <end position="59"/>
    </location>
</feature>
<name>A0A0L7RA38_9HYME</name>
<evidence type="ECO:0000313" key="4">
    <source>
        <dbReference type="Proteomes" id="UP000053825"/>
    </source>
</evidence>
<dbReference type="AlphaFoldDB" id="A0A0L7RA38"/>
<feature type="compositionally biased region" description="Polar residues" evidence="1">
    <location>
        <begin position="68"/>
        <end position="82"/>
    </location>
</feature>
<organism evidence="3 4">
    <name type="scientific">Habropoda laboriosa</name>
    <dbReference type="NCBI Taxonomy" id="597456"/>
    <lineage>
        <taxon>Eukaryota</taxon>
        <taxon>Metazoa</taxon>
        <taxon>Ecdysozoa</taxon>
        <taxon>Arthropoda</taxon>
        <taxon>Hexapoda</taxon>
        <taxon>Insecta</taxon>
        <taxon>Pterygota</taxon>
        <taxon>Neoptera</taxon>
        <taxon>Endopterygota</taxon>
        <taxon>Hymenoptera</taxon>
        <taxon>Apocrita</taxon>
        <taxon>Aculeata</taxon>
        <taxon>Apoidea</taxon>
        <taxon>Anthophila</taxon>
        <taxon>Apidae</taxon>
        <taxon>Habropoda</taxon>
    </lineage>
</organism>
<feature type="region of interest" description="Disordered" evidence="1">
    <location>
        <begin position="219"/>
        <end position="239"/>
    </location>
</feature>
<feature type="compositionally biased region" description="Acidic residues" evidence="1">
    <location>
        <begin position="151"/>
        <end position="160"/>
    </location>
</feature>
<keyword evidence="2" id="KW-0812">Transmembrane</keyword>
<evidence type="ECO:0000313" key="3">
    <source>
        <dbReference type="EMBL" id="KOC67699.1"/>
    </source>
</evidence>
<feature type="transmembrane region" description="Helical" evidence="2">
    <location>
        <begin position="6"/>
        <end position="32"/>
    </location>
</feature>
<reference evidence="3 4" key="1">
    <citation type="submission" date="2015-07" db="EMBL/GenBank/DDBJ databases">
        <title>The genome of Habropoda laboriosa.</title>
        <authorList>
            <person name="Pan H."/>
            <person name="Kapheim K."/>
        </authorList>
    </citation>
    <scope>NUCLEOTIDE SEQUENCE [LARGE SCALE GENOMIC DNA]</scope>
    <source>
        <strain evidence="3">0110345459</strain>
    </source>
</reference>
<evidence type="ECO:0000256" key="1">
    <source>
        <dbReference type="SAM" id="MobiDB-lite"/>
    </source>
</evidence>
<gene>
    <name evidence="3" type="ORF">WH47_11100</name>
</gene>
<evidence type="ECO:0000256" key="2">
    <source>
        <dbReference type="SAM" id="Phobius"/>
    </source>
</evidence>
<sequence>MRRGPYVGLTLAANGFPMPRMIFLISGHGFWYKAMKKNMNRLVRERWPNSTPESQLNNPKHQHDDSASPFTHSRTDAPNASPWTIKPDGWAPVTGVNLPPNSHSQTTEESFNEFMLVEQVKHSLYLSDLCTHPVSNNFQAELFLREKSPEVGDEEEEKEGEEIKGLSRLSKRNSRHKSDEASTYPWNTKQKKNRERSSHPPLEDLRAADYFPIIYPAGVVKGGEGGGGFPATGASGARD</sequence>
<accession>A0A0L7RA38</accession>
<protein>
    <submittedName>
        <fullName evidence="3">Uncharacterized protein</fullName>
    </submittedName>
</protein>